<feature type="compositionally biased region" description="Low complexity" evidence="1">
    <location>
        <begin position="662"/>
        <end position="727"/>
    </location>
</feature>
<feature type="compositionally biased region" description="Low complexity" evidence="1">
    <location>
        <begin position="552"/>
        <end position="576"/>
    </location>
</feature>
<feature type="region of interest" description="Disordered" evidence="1">
    <location>
        <begin position="657"/>
        <end position="727"/>
    </location>
</feature>
<dbReference type="EMBL" id="JAVHJO010000016">
    <property type="protein sequence ID" value="KAK6526437.1"/>
    <property type="molecule type" value="Genomic_DNA"/>
</dbReference>
<evidence type="ECO:0000313" key="3">
    <source>
        <dbReference type="Proteomes" id="UP001365542"/>
    </source>
</evidence>
<feature type="compositionally biased region" description="Basic and acidic residues" evidence="1">
    <location>
        <begin position="629"/>
        <end position="639"/>
    </location>
</feature>
<feature type="compositionally biased region" description="Low complexity" evidence="1">
    <location>
        <begin position="285"/>
        <end position="312"/>
    </location>
</feature>
<organism evidence="2 3">
    <name type="scientific">Orbilia ellipsospora</name>
    <dbReference type="NCBI Taxonomy" id="2528407"/>
    <lineage>
        <taxon>Eukaryota</taxon>
        <taxon>Fungi</taxon>
        <taxon>Dikarya</taxon>
        <taxon>Ascomycota</taxon>
        <taxon>Pezizomycotina</taxon>
        <taxon>Orbiliomycetes</taxon>
        <taxon>Orbiliales</taxon>
        <taxon>Orbiliaceae</taxon>
        <taxon>Orbilia</taxon>
    </lineage>
</organism>
<sequence length="783" mass="85886">MASSVARVIARIDTDVFTRRRRPVSTSPRSPNSAEDGTSDSKKNSSGKKSPVITRKPVPSSKNHNNGRNNNEEHEDSDVDDYDSDSTYASTVASPVDTSHNRKSTNVVLDEDGYPRRTGAKKFVGQPTEDMLEVKIGEATYSVNKVTGQQRTSVFWDESGSVSGGNSRPTSSANYSASSGPPLDIPLAALTLTPPATAAGDEGSSSPIDVDFGPTASLGDALHLPEPKKKKKEKQRPVSGMIAESSGSGMQRRSVAWTPGMINFNHHQQQSLAQNSAPSDGGGDNFSSSSSSSMRRQQYQQNSSSSNPSSNSTPPHPAAVTYTPPKPVQGILPPRRSSYRREEREEDRESVISDAQSFVREHVALAQQKQIQEEAIRLKIMQQHYYQHQRSASSASHLLLNASNGANGNGVYMDRRKSRSPSNEPEPQPQAQLQQQQQQHYQQQQQQQQQGPYLNSIRPVGGGHVRTGSAATLPNNLNRSASSDLLNSGFHMNGGNSGGNSGPNSGNNSRNASREMLVRLPSKGNLLDRPAPTPNANISTTAALHSLPPPVQYSQPVPSTYQTPAQQSHQRAAAAQGTHPSYLPGYGKLSAQEQEYIARSLGAPLLGQNLDKDTQNQTPKHKAGLLGQMEKREKEKKDYRNSMAVHQVLRQRGSRMGLNATPQPQQPQQQSQHHLLQPNGHHYNGGVQQNGFGYGQQQQYLGHQQQQQQNFGHHGYQQQQPQQYGAGQLSHSQQMAMVLQQQQQLQQQQMAMMQQQFGIQPVMNPQQYQNPQQRVNSGAWRYN</sequence>
<feature type="region of interest" description="Disordered" evidence="1">
    <location>
        <begin position="546"/>
        <end position="579"/>
    </location>
</feature>
<evidence type="ECO:0000313" key="2">
    <source>
        <dbReference type="EMBL" id="KAK6526437.1"/>
    </source>
</evidence>
<feature type="compositionally biased region" description="Acidic residues" evidence="1">
    <location>
        <begin position="73"/>
        <end position="84"/>
    </location>
</feature>
<feature type="region of interest" description="Disordered" evidence="1">
    <location>
        <begin position="1"/>
        <end position="122"/>
    </location>
</feature>
<reference evidence="2 3" key="1">
    <citation type="submission" date="2019-10" db="EMBL/GenBank/DDBJ databases">
        <authorList>
            <person name="Palmer J.M."/>
        </authorList>
    </citation>
    <scope>NUCLEOTIDE SEQUENCE [LARGE SCALE GENOMIC DNA]</scope>
    <source>
        <strain evidence="2 3">TWF694</strain>
    </source>
</reference>
<accession>A0AAV9WUG8</accession>
<feature type="compositionally biased region" description="Low complexity" evidence="1">
    <location>
        <begin position="429"/>
        <end position="450"/>
    </location>
</feature>
<feature type="compositionally biased region" description="Low complexity" evidence="1">
    <location>
        <begin position="186"/>
        <end position="199"/>
    </location>
</feature>
<protein>
    <submittedName>
        <fullName evidence="2">Uncharacterized protein</fullName>
    </submittedName>
</protein>
<dbReference type="Proteomes" id="UP001365542">
    <property type="component" value="Unassembled WGS sequence"/>
</dbReference>
<evidence type="ECO:0000256" key="1">
    <source>
        <dbReference type="SAM" id="MobiDB-lite"/>
    </source>
</evidence>
<feature type="region of interest" description="Disordered" evidence="1">
    <location>
        <begin position="155"/>
        <end position="353"/>
    </location>
</feature>
<feature type="compositionally biased region" description="Low complexity" evidence="1">
    <location>
        <begin position="502"/>
        <end position="511"/>
    </location>
</feature>
<feature type="compositionally biased region" description="Basic and acidic residues" evidence="1">
    <location>
        <begin position="339"/>
        <end position="351"/>
    </location>
</feature>
<feature type="compositionally biased region" description="Polar residues" evidence="1">
    <location>
        <begin position="265"/>
        <end position="278"/>
    </location>
</feature>
<keyword evidence="3" id="KW-1185">Reference proteome</keyword>
<comment type="caution">
    <text evidence="2">The sequence shown here is derived from an EMBL/GenBank/DDBJ whole genome shotgun (WGS) entry which is preliminary data.</text>
</comment>
<gene>
    <name evidence="2" type="ORF">TWF694_005023</name>
</gene>
<feature type="region of interest" description="Disordered" evidence="1">
    <location>
        <begin position="406"/>
        <end position="511"/>
    </location>
</feature>
<name>A0AAV9WUG8_9PEZI</name>
<dbReference type="AlphaFoldDB" id="A0AAV9WUG8"/>
<feature type="compositionally biased region" description="Polar residues" evidence="1">
    <location>
        <begin position="469"/>
        <end position="486"/>
    </location>
</feature>
<proteinExistence type="predicted"/>
<feature type="compositionally biased region" description="Polar residues" evidence="1">
    <location>
        <begin position="160"/>
        <end position="179"/>
    </location>
</feature>
<feature type="region of interest" description="Disordered" evidence="1">
    <location>
        <begin position="611"/>
        <end position="639"/>
    </location>
</feature>